<keyword evidence="5" id="KW-0808">Transferase</keyword>
<dbReference type="InterPro" id="IPR001296">
    <property type="entry name" value="Glyco_trans_1"/>
</dbReference>
<dbReference type="Proteomes" id="UP001472866">
    <property type="component" value="Chromosome 01"/>
</dbReference>
<dbReference type="PANTHER" id="PTHR45947">
    <property type="entry name" value="SULFOQUINOVOSYL TRANSFERASE SQD2"/>
    <property type="match status" value="1"/>
</dbReference>
<dbReference type="GO" id="GO:0016757">
    <property type="term" value="F:glycosyltransferase activity"/>
    <property type="evidence" value="ECO:0007669"/>
    <property type="project" value="UniProtKB-KW"/>
</dbReference>
<evidence type="ECO:0000256" key="2">
    <source>
        <dbReference type="SAM" id="MobiDB-lite"/>
    </source>
</evidence>
<dbReference type="PANTHER" id="PTHR45947:SF3">
    <property type="entry name" value="SULFOQUINOVOSYL TRANSFERASE SQD2"/>
    <property type="match status" value="1"/>
</dbReference>
<gene>
    <name evidence="5" type="ORF">HKI87_01g06430</name>
</gene>
<feature type="compositionally biased region" description="Basic residues" evidence="2">
    <location>
        <begin position="1"/>
        <end position="10"/>
    </location>
</feature>
<evidence type="ECO:0000313" key="6">
    <source>
        <dbReference type="Proteomes" id="UP001472866"/>
    </source>
</evidence>
<dbReference type="Gene3D" id="3.40.50.2000">
    <property type="entry name" value="Glycogen Phosphorylase B"/>
    <property type="match status" value="2"/>
</dbReference>
<dbReference type="CDD" id="cd03814">
    <property type="entry name" value="GT4-like"/>
    <property type="match status" value="1"/>
</dbReference>
<dbReference type="InterPro" id="IPR050194">
    <property type="entry name" value="Glycosyltransferase_grp1"/>
</dbReference>
<dbReference type="AlphaFoldDB" id="A0AAX4NZ70"/>
<evidence type="ECO:0000259" key="3">
    <source>
        <dbReference type="Pfam" id="PF00534"/>
    </source>
</evidence>
<proteinExistence type="predicted"/>
<accession>A0AAX4NZ70</accession>
<keyword evidence="1" id="KW-0328">Glycosyltransferase</keyword>
<dbReference type="Pfam" id="PF13439">
    <property type="entry name" value="Glyco_transf_4"/>
    <property type="match status" value="1"/>
</dbReference>
<name>A0AAX4NZ70_9CHLO</name>
<reference evidence="5 6" key="1">
    <citation type="submission" date="2024-03" db="EMBL/GenBank/DDBJ databases">
        <title>Complete genome sequence of the green alga Chloropicon roscoffensis RCC1871.</title>
        <authorList>
            <person name="Lemieux C."/>
            <person name="Pombert J.-F."/>
            <person name="Otis C."/>
            <person name="Turmel M."/>
        </authorList>
    </citation>
    <scope>NUCLEOTIDE SEQUENCE [LARGE SCALE GENOMIC DNA]</scope>
    <source>
        <strain evidence="5 6">RCC1871</strain>
    </source>
</reference>
<dbReference type="Pfam" id="PF00534">
    <property type="entry name" value="Glycos_transf_1"/>
    <property type="match status" value="1"/>
</dbReference>
<feature type="region of interest" description="Disordered" evidence="2">
    <location>
        <begin position="1"/>
        <end position="56"/>
    </location>
</feature>
<organism evidence="5 6">
    <name type="scientific">Chloropicon roscoffensis</name>
    <dbReference type="NCBI Taxonomy" id="1461544"/>
    <lineage>
        <taxon>Eukaryota</taxon>
        <taxon>Viridiplantae</taxon>
        <taxon>Chlorophyta</taxon>
        <taxon>Chloropicophyceae</taxon>
        <taxon>Chloropicales</taxon>
        <taxon>Chloropicaceae</taxon>
        <taxon>Chloropicon</taxon>
    </lineage>
</organism>
<feature type="domain" description="Glycosyl transferase family 1" evidence="3">
    <location>
        <begin position="284"/>
        <end position="438"/>
    </location>
</feature>
<sequence>MKHLLSKARARSGVLASPRLAAGRRPEATRGDPGLPLPRGLARRKQRKGISLPSASETAPLFDSDLDEAPKKVAILVEPSPFTYVCGYQNRFKNLIRYLKEAGSEVLVVTPGRLITEDLSGSERREPLEYHGAKVVETLGFELPWYQKLHMSFALSPKVLSELKTFAPDVIHCSSPGFMVWASILYSKMLKIPLLLSYHTHIPKYVENYGLAFAYKFAWSLIRFVHSLADMTLVTSNVILNEFKQEKIAAEEKMSVWRKAVDTDIFNPSYRCEKTRAELCGGNPDAKILMYVGRLGSEKNLELIKPILESVREKHPDTYLVFVGDGPVKEDLQQLFDGTPTIFTGLLKGEELSRVYASADVFVMPSESETLGFVVLEAMASSVPVVAAKAGGVPDIIGTCGKYGMLFEPGNAEMASQHVDKLLSSPELRTEFGEMGRSKVLCWDWRASIMDVLTNKYVTCIRNWKQRTSKKWAYGLSS</sequence>
<evidence type="ECO:0000256" key="1">
    <source>
        <dbReference type="ARBA" id="ARBA00022676"/>
    </source>
</evidence>
<protein>
    <submittedName>
        <fullName evidence="5">Sulfoquinovosyl transferase SQD2</fullName>
    </submittedName>
</protein>
<evidence type="ECO:0000313" key="5">
    <source>
        <dbReference type="EMBL" id="WZN59118.1"/>
    </source>
</evidence>
<feature type="domain" description="Glycosyltransferase subfamily 4-like N-terminal" evidence="4">
    <location>
        <begin position="87"/>
        <end position="264"/>
    </location>
</feature>
<dbReference type="EMBL" id="CP151501">
    <property type="protein sequence ID" value="WZN59118.1"/>
    <property type="molecule type" value="Genomic_DNA"/>
</dbReference>
<evidence type="ECO:0000259" key="4">
    <source>
        <dbReference type="Pfam" id="PF13439"/>
    </source>
</evidence>
<dbReference type="InterPro" id="IPR028098">
    <property type="entry name" value="Glyco_trans_4-like_N"/>
</dbReference>
<keyword evidence="6" id="KW-1185">Reference proteome</keyword>
<dbReference type="SUPFAM" id="SSF53756">
    <property type="entry name" value="UDP-Glycosyltransferase/glycogen phosphorylase"/>
    <property type="match status" value="1"/>
</dbReference>